<keyword evidence="3" id="KW-1185">Reference proteome</keyword>
<accession>A0AA39FST2</accession>
<protein>
    <recommendedName>
        <fullName evidence="1">F-box domain-containing protein</fullName>
    </recommendedName>
</protein>
<dbReference type="AlphaFoldDB" id="A0AA39FST2"/>
<dbReference type="SMART" id="SM00256">
    <property type="entry name" value="FBOX"/>
    <property type="match status" value="1"/>
</dbReference>
<evidence type="ECO:0000313" key="2">
    <source>
        <dbReference type="EMBL" id="KAK0175192.1"/>
    </source>
</evidence>
<dbReference type="SUPFAM" id="SSF81383">
    <property type="entry name" value="F-box domain"/>
    <property type="match status" value="1"/>
</dbReference>
<evidence type="ECO:0000259" key="1">
    <source>
        <dbReference type="PROSITE" id="PS50181"/>
    </source>
</evidence>
<dbReference type="CDD" id="cd22159">
    <property type="entry name" value="F-box_AtTIR1-like"/>
    <property type="match status" value="1"/>
</dbReference>
<dbReference type="SUPFAM" id="SSF52058">
    <property type="entry name" value="L domain-like"/>
    <property type="match status" value="1"/>
</dbReference>
<dbReference type="Gene3D" id="1.20.1280.50">
    <property type="match status" value="1"/>
</dbReference>
<dbReference type="EMBL" id="JAQQBR010000005">
    <property type="protein sequence ID" value="KAK0175192.1"/>
    <property type="molecule type" value="Genomic_DNA"/>
</dbReference>
<dbReference type="Proteomes" id="UP001168972">
    <property type="component" value="Unassembled WGS sequence"/>
</dbReference>
<reference evidence="2" key="1">
    <citation type="journal article" date="2023" name="bioRxiv">
        <title>Scaffold-level genome assemblies of two parasitoid biocontrol wasps reveal the parthenogenesis mechanism and an associated novel virus.</title>
        <authorList>
            <person name="Inwood S."/>
            <person name="Skelly J."/>
            <person name="Guhlin J."/>
            <person name="Harrop T."/>
            <person name="Goldson S."/>
            <person name="Dearden P."/>
        </authorList>
    </citation>
    <scope>NUCLEOTIDE SEQUENCE</scope>
    <source>
        <strain evidence="2">Lincoln</strain>
        <tissue evidence="2">Whole body</tissue>
    </source>
</reference>
<dbReference type="Pfam" id="PF00646">
    <property type="entry name" value="F-box"/>
    <property type="match status" value="1"/>
</dbReference>
<dbReference type="InterPro" id="IPR001810">
    <property type="entry name" value="F-box_dom"/>
</dbReference>
<dbReference type="Gene3D" id="3.80.10.10">
    <property type="entry name" value="Ribonuclease Inhibitor"/>
    <property type="match status" value="1"/>
</dbReference>
<gene>
    <name evidence="2" type="ORF">PV327_008962</name>
</gene>
<evidence type="ECO:0000313" key="3">
    <source>
        <dbReference type="Proteomes" id="UP001168972"/>
    </source>
</evidence>
<organism evidence="2 3">
    <name type="scientific">Microctonus hyperodae</name>
    <name type="common">Parasitoid wasp</name>
    <dbReference type="NCBI Taxonomy" id="165561"/>
    <lineage>
        <taxon>Eukaryota</taxon>
        <taxon>Metazoa</taxon>
        <taxon>Ecdysozoa</taxon>
        <taxon>Arthropoda</taxon>
        <taxon>Hexapoda</taxon>
        <taxon>Insecta</taxon>
        <taxon>Pterygota</taxon>
        <taxon>Neoptera</taxon>
        <taxon>Endopterygota</taxon>
        <taxon>Hymenoptera</taxon>
        <taxon>Apocrita</taxon>
        <taxon>Ichneumonoidea</taxon>
        <taxon>Braconidae</taxon>
        <taxon>Euphorinae</taxon>
        <taxon>Microctonus</taxon>
    </lineage>
</organism>
<dbReference type="InterPro" id="IPR036047">
    <property type="entry name" value="F-box-like_dom_sf"/>
</dbReference>
<sequence length="371" mass="43589">MTTIDNLPPDVLREIFLYIDFSERQRLSLVCKKWQNINHIILRSIRKIVLRFTMLFLDITIVKQYGDIITFMAFGPDEFGIALERLSDHLEGIEILDKDTLGANYSINFWKSIALCKKLTYARFLCDTSSRMAEFLKYLPTDNLEHLSIVSAGAVQEKFDLELQDRINEVLTKATKLISVDMFNMPIRQIRAIKGLQNLKSLYITIKKPFSFRFDNMELPNLETIVVKGNIVQDIIIAELYKCRKLRTVSLITSNLYSKNILNLILALPKLRHLQLLPYEDQKYSPINFEEMLDLSQRPKKLKTYDLPEREKLLFSQAVHNMGFRCVPIKDLRYFEWITHYAMLRNNKNFSITEYKVHIPRSGLDLFSLRF</sequence>
<proteinExistence type="predicted"/>
<reference evidence="2" key="2">
    <citation type="submission" date="2023-03" db="EMBL/GenBank/DDBJ databases">
        <authorList>
            <person name="Inwood S.N."/>
            <person name="Skelly J.G."/>
            <person name="Guhlin J."/>
            <person name="Harrop T.W.R."/>
            <person name="Goldson S.G."/>
            <person name="Dearden P.K."/>
        </authorList>
    </citation>
    <scope>NUCLEOTIDE SEQUENCE</scope>
    <source>
        <strain evidence="2">Lincoln</strain>
        <tissue evidence="2">Whole body</tissue>
    </source>
</reference>
<feature type="domain" description="F-box" evidence="1">
    <location>
        <begin position="1"/>
        <end position="48"/>
    </location>
</feature>
<comment type="caution">
    <text evidence="2">The sequence shown here is derived from an EMBL/GenBank/DDBJ whole genome shotgun (WGS) entry which is preliminary data.</text>
</comment>
<dbReference type="PROSITE" id="PS50181">
    <property type="entry name" value="FBOX"/>
    <property type="match status" value="1"/>
</dbReference>
<name>A0AA39FST2_MICHY</name>
<dbReference type="InterPro" id="IPR032675">
    <property type="entry name" value="LRR_dom_sf"/>
</dbReference>